<evidence type="ECO:0000313" key="2">
    <source>
        <dbReference type="Proteomes" id="UP000018936"/>
    </source>
</evidence>
<dbReference type="OrthoDB" id="1552at2759"/>
<accession>V8PC01</accession>
<name>V8PC01_OPHHA</name>
<dbReference type="Proteomes" id="UP000018936">
    <property type="component" value="Unassembled WGS sequence"/>
</dbReference>
<proteinExistence type="predicted"/>
<keyword evidence="2" id="KW-1185">Reference proteome</keyword>
<organism evidence="1 2">
    <name type="scientific">Ophiophagus hannah</name>
    <name type="common">King cobra</name>
    <name type="synonym">Naja hannah</name>
    <dbReference type="NCBI Taxonomy" id="8665"/>
    <lineage>
        <taxon>Eukaryota</taxon>
        <taxon>Metazoa</taxon>
        <taxon>Chordata</taxon>
        <taxon>Craniata</taxon>
        <taxon>Vertebrata</taxon>
        <taxon>Euteleostomi</taxon>
        <taxon>Lepidosauria</taxon>
        <taxon>Squamata</taxon>
        <taxon>Bifurcata</taxon>
        <taxon>Unidentata</taxon>
        <taxon>Episquamata</taxon>
        <taxon>Toxicofera</taxon>
        <taxon>Serpentes</taxon>
        <taxon>Colubroidea</taxon>
        <taxon>Elapidae</taxon>
        <taxon>Elapinae</taxon>
        <taxon>Ophiophagus</taxon>
    </lineage>
</organism>
<evidence type="ECO:0000313" key="1">
    <source>
        <dbReference type="EMBL" id="ETE71432.1"/>
    </source>
</evidence>
<feature type="non-terminal residue" evidence="1">
    <location>
        <position position="1"/>
    </location>
</feature>
<dbReference type="AlphaFoldDB" id="V8PC01"/>
<dbReference type="EMBL" id="AZIM01000363">
    <property type="protein sequence ID" value="ETE71432.1"/>
    <property type="molecule type" value="Genomic_DNA"/>
</dbReference>
<reference evidence="1 2" key="1">
    <citation type="journal article" date="2013" name="Proc. Natl. Acad. Sci. U.S.A.">
        <title>The king cobra genome reveals dynamic gene evolution and adaptation in the snake venom system.</title>
        <authorList>
            <person name="Vonk F.J."/>
            <person name="Casewell N.R."/>
            <person name="Henkel C.V."/>
            <person name="Heimberg A.M."/>
            <person name="Jansen H.J."/>
            <person name="McCleary R.J."/>
            <person name="Kerkkamp H.M."/>
            <person name="Vos R.A."/>
            <person name="Guerreiro I."/>
            <person name="Calvete J.J."/>
            <person name="Wuster W."/>
            <person name="Woods A.E."/>
            <person name="Logan J.M."/>
            <person name="Harrison R.A."/>
            <person name="Castoe T.A."/>
            <person name="de Koning A.P."/>
            <person name="Pollock D.D."/>
            <person name="Yandell M."/>
            <person name="Calderon D."/>
            <person name="Renjifo C."/>
            <person name="Currier R.B."/>
            <person name="Salgado D."/>
            <person name="Pla D."/>
            <person name="Sanz L."/>
            <person name="Hyder A.S."/>
            <person name="Ribeiro J.M."/>
            <person name="Arntzen J.W."/>
            <person name="van den Thillart G.E."/>
            <person name="Boetzer M."/>
            <person name="Pirovano W."/>
            <person name="Dirks R.P."/>
            <person name="Spaink H.P."/>
            <person name="Duboule D."/>
            <person name="McGlinn E."/>
            <person name="Kini R.M."/>
            <person name="Richardson M.K."/>
        </authorList>
    </citation>
    <scope>NUCLEOTIDE SEQUENCE</scope>
    <source>
        <tissue evidence="1">Blood</tissue>
    </source>
</reference>
<gene>
    <name evidence="1" type="ORF">L345_02750</name>
</gene>
<dbReference type="SUPFAM" id="SSF56059">
    <property type="entry name" value="Glutathione synthetase ATP-binding domain-like"/>
    <property type="match status" value="1"/>
</dbReference>
<feature type="non-terminal residue" evidence="1">
    <location>
        <position position="193"/>
    </location>
</feature>
<protein>
    <submittedName>
        <fullName evidence="1">Uncharacterized protein</fullName>
    </submittedName>
</protein>
<sequence length="193" mass="21595">MEAKQGVGPIANEDRNTCLRGIQLTPRRWLNLQEYQSKKLMADHGVTVQKFFVADTANDAIEAAKRLLLLLLTIHTSGAFVNSDEYKSVTLTLDLEFTSGRQSLSSHVDLATQLQSHADECQIVICANTNLGALYGSPLDIHPLALRELVVKLVAGHHWVLLLDFAEATMSVKYKLEDMYRTSLLWLSKLELM</sequence>
<comment type="caution">
    <text evidence="1">The sequence shown here is derived from an EMBL/GenBank/DDBJ whole genome shotgun (WGS) entry which is preliminary data.</text>
</comment>